<evidence type="ECO:0000313" key="1">
    <source>
        <dbReference type="EMBL" id="KAJ4426556.1"/>
    </source>
</evidence>
<sequence length="125" mass="14470">MAGLCEGGNEPPGSLKASNTTVTQLRHSFVITSFRKIIEYLRFSIASGAAERTVRKNSPQYVFPNSSHSCRYRAYRDVINDIIPFHHIFKFTLIETKTDHNQRIIRNKQHSIAFERNEFTRVDLN</sequence>
<protein>
    <submittedName>
        <fullName evidence="1">Uncharacterized protein</fullName>
    </submittedName>
</protein>
<evidence type="ECO:0000313" key="2">
    <source>
        <dbReference type="Proteomes" id="UP001148838"/>
    </source>
</evidence>
<proteinExistence type="predicted"/>
<gene>
    <name evidence="1" type="ORF">ANN_27370</name>
</gene>
<reference evidence="1 2" key="1">
    <citation type="journal article" date="2022" name="Allergy">
        <title>Genome assembly and annotation of Periplaneta americana reveal a comprehensive cockroach allergen profile.</title>
        <authorList>
            <person name="Wang L."/>
            <person name="Xiong Q."/>
            <person name="Saelim N."/>
            <person name="Wang L."/>
            <person name="Nong W."/>
            <person name="Wan A.T."/>
            <person name="Shi M."/>
            <person name="Liu X."/>
            <person name="Cao Q."/>
            <person name="Hui J.H.L."/>
            <person name="Sookrung N."/>
            <person name="Leung T.F."/>
            <person name="Tungtrongchitr A."/>
            <person name="Tsui S.K.W."/>
        </authorList>
    </citation>
    <scope>NUCLEOTIDE SEQUENCE [LARGE SCALE GENOMIC DNA]</scope>
    <source>
        <strain evidence="1">PWHHKU_190912</strain>
    </source>
</reference>
<accession>A0ABQ8RXZ9</accession>
<dbReference type="EMBL" id="JAJSOF020000040">
    <property type="protein sequence ID" value="KAJ4426556.1"/>
    <property type="molecule type" value="Genomic_DNA"/>
</dbReference>
<comment type="caution">
    <text evidence="1">The sequence shown here is derived from an EMBL/GenBank/DDBJ whole genome shotgun (WGS) entry which is preliminary data.</text>
</comment>
<name>A0ABQ8RXZ9_PERAM</name>
<dbReference type="Proteomes" id="UP001148838">
    <property type="component" value="Unassembled WGS sequence"/>
</dbReference>
<keyword evidence="2" id="KW-1185">Reference proteome</keyword>
<organism evidence="1 2">
    <name type="scientific">Periplaneta americana</name>
    <name type="common">American cockroach</name>
    <name type="synonym">Blatta americana</name>
    <dbReference type="NCBI Taxonomy" id="6978"/>
    <lineage>
        <taxon>Eukaryota</taxon>
        <taxon>Metazoa</taxon>
        <taxon>Ecdysozoa</taxon>
        <taxon>Arthropoda</taxon>
        <taxon>Hexapoda</taxon>
        <taxon>Insecta</taxon>
        <taxon>Pterygota</taxon>
        <taxon>Neoptera</taxon>
        <taxon>Polyneoptera</taxon>
        <taxon>Dictyoptera</taxon>
        <taxon>Blattodea</taxon>
        <taxon>Blattoidea</taxon>
        <taxon>Blattidae</taxon>
        <taxon>Blattinae</taxon>
        <taxon>Periplaneta</taxon>
    </lineage>
</organism>